<feature type="domain" description="Thioesterase" evidence="2">
    <location>
        <begin position="74"/>
        <end position="149"/>
    </location>
</feature>
<dbReference type="Pfam" id="PF03061">
    <property type="entry name" value="4HBT"/>
    <property type="match status" value="1"/>
</dbReference>
<dbReference type="InterPro" id="IPR006683">
    <property type="entry name" value="Thioestr_dom"/>
</dbReference>
<dbReference type="EMBL" id="RCVZ01000005">
    <property type="protein sequence ID" value="RLQ95862.1"/>
    <property type="molecule type" value="Genomic_DNA"/>
</dbReference>
<dbReference type="OrthoDB" id="2139465at2"/>
<organism evidence="3 4">
    <name type="scientific">Falsibacillus albus</name>
    <dbReference type="NCBI Taxonomy" id="2478915"/>
    <lineage>
        <taxon>Bacteria</taxon>
        <taxon>Bacillati</taxon>
        <taxon>Bacillota</taxon>
        <taxon>Bacilli</taxon>
        <taxon>Bacillales</taxon>
        <taxon>Bacillaceae</taxon>
        <taxon>Falsibacillus</taxon>
    </lineage>
</organism>
<comment type="caution">
    <text evidence="3">The sequence shown here is derived from an EMBL/GenBank/DDBJ whole genome shotgun (WGS) entry which is preliminary data.</text>
</comment>
<dbReference type="AlphaFoldDB" id="A0A3L7K578"/>
<dbReference type="SUPFAM" id="SSF54637">
    <property type="entry name" value="Thioesterase/thiol ester dehydrase-isomerase"/>
    <property type="match status" value="1"/>
</dbReference>
<dbReference type="CDD" id="cd03443">
    <property type="entry name" value="PaaI_thioesterase"/>
    <property type="match status" value="1"/>
</dbReference>
<dbReference type="Proteomes" id="UP000276770">
    <property type="component" value="Unassembled WGS sequence"/>
</dbReference>
<dbReference type="PANTHER" id="PTHR47260:SF3">
    <property type="entry name" value="THIOESTERASE FAMILY PROTEIN (AFU_ORTHOLOGUE AFUA_7G03960)"/>
    <property type="match status" value="1"/>
</dbReference>
<proteinExistence type="predicted"/>
<evidence type="ECO:0000313" key="3">
    <source>
        <dbReference type="EMBL" id="RLQ95862.1"/>
    </source>
</evidence>
<dbReference type="NCBIfam" id="TIGR00369">
    <property type="entry name" value="unchar_dom_1"/>
    <property type="match status" value="1"/>
</dbReference>
<dbReference type="Gene3D" id="3.10.129.10">
    <property type="entry name" value="Hotdog Thioesterase"/>
    <property type="match status" value="1"/>
</dbReference>
<reference evidence="3 4" key="1">
    <citation type="submission" date="2018-10" db="EMBL/GenBank/DDBJ databases">
        <title>Falsibacillus sp. genome draft.</title>
        <authorList>
            <person name="Shi S."/>
        </authorList>
    </citation>
    <scope>NUCLEOTIDE SEQUENCE [LARGE SCALE GENOMIC DNA]</scope>
    <source>
        <strain evidence="3 4">GY 10110</strain>
    </source>
</reference>
<dbReference type="InterPro" id="IPR003736">
    <property type="entry name" value="PAAI_dom"/>
</dbReference>
<dbReference type="PANTHER" id="PTHR47260">
    <property type="entry name" value="UPF0644 PROTEIN PB2B4.06"/>
    <property type="match status" value="1"/>
</dbReference>
<dbReference type="InterPro" id="IPR052061">
    <property type="entry name" value="PTE-AB_protein"/>
</dbReference>
<dbReference type="GO" id="GO:0016289">
    <property type="term" value="F:acyl-CoA hydrolase activity"/>
    <property type="evidence" value="ECO:0007669"/>
    <property type="project" value="UniProtKB-ARBA"/>
</dbReference>
<sequence>MNKELQLLLEDCILHASGEDLSTIKQVLEGIRRKQIGLNGSFIGAILNMEKKMMEDGGYAVEVPINELTANSLGIVHGGITATVLDSAMGTLANILLPEGFGAVTSNLTIHYISPGIGNSMTAIARIIHKGTKTIVIEGEIIQDDGKKIAHCTGTFFVIKKPAA</sequence>
<dbReference type="InterPro" id="IPR029069">
    <property type="entry name" value="HotDog_dom_sf"/>
</dbReference>
<evidence type="ECO:0000259" key="2">
    <source>
        <dbReference type="Pfam" id="PF03061"/>
    </source>
</evidence>
<accession>A0A3L7K578</accession>
<evidence type="ECO:0000313" key="4">
    <source>
        <dbReference type="Proteomes" id="UP000276770"/>
    </source>
</evidence>
<name>A0A3L7K578_9BACI</name>
<gene>
    <name evidence="3" type="ORF">D9X91_09600</name>
</gene>
<dbReference type="RefSeq" id="WP_121680388.1">
    <property type="nucleotide sequence ID" value="NZ_RCVZ01000005.1"/>
</dbReference>
<evidence type="ECO:0000256" key="1">
    <source>
        <dbReference type="ARBA" id="ARBA00022801"/>
    </source>
</evidence>
<keyword evidence="1" id="KW-0378">Hydrolase</keyword>
<protein>
    <submittedName>
        <fullName evidence="3">PaaI family thioesterase</fullName>
    </submittedName>
</protein>
<keyword evidence="4" id="KW-1185">Reference proteome</keyword>